<evidence type="ECO:0000256" key="9">
    <source>
        <dbReference type="SAM" id="MobiDB-lite"/>
    </source>
</evidence>
<keyword evidence="3" id="KW-0597">Phosphoprotein</keyword>
<feature type="domain" description="DUF7134" evidence="12">
    <location>
        <begin position="27"/>
        <end position="158"/>
    </location>
</feature>
<evidence type="ECO:0000256" key="3">
    <source>
        <dbReference type="ARBA" id="ARBA00022553"/>
    </source>
</evidence>
<sequence>MSRSHSRSSAVLRDDELRLPRPPGIFRQFWARHPRVTDILVALVCLLLSVGASAAPGSRANPISPWGAVVVGIVLVATAVLLVWRRRWPVAVLIAAIVCDVLLLAVTRSSGGPAFALAVYTLAVHRSPRSSWIGLGAGVAITGGLAFAWFGLGGLSLQTTVNTLLSVSIPGLIGALIGINIGNRKRYIEAVIDRSRQLLVERDQQAQLAAAAERDRIAREMHDIVSHSLTVVVALSEGAAATSDRDRARDASMAAATTARDALAEMRSMLGVLRDGDADAPLAPLDAASPQTRSRPHSAPDSPCRSPPAERRMLHRRCASPSDASCRRASRTRSGTRPWRARSTCGSTTTRRRSSSRS</sequence>
<feature type="region of interest" description="Disordered" evidence="9">
    <location>
        <begin position="281"/>
        <end position="358"/>
    </location>
</feature>
<reference evidence="14" key="1">
    <citation type="journal article" date="2019" name="Int. J. Syst. Evol. Microbiol.">
        <title>The Global Catalogue of Microorganisms (GCM) 10K type strain sequencing project: providing services to taxonomists for standard genome sequencing and annotation.</title>
        <authorList>
            <consortium name="The Broad Institute Genomics Platform"/>
            <consortium name="The Broad Institute Genome Sequencing Center for Infectious Disease"/>
            <person name="Wu L."/>
            <person name="Ma J."/>
        </authorList>
    </citation>
    <scope>NUCLEOTIDE SEQUENCE [LARGE SCALE GENOMIC DNA]</scope>
    <source>
        <strain evidence="14">NBRC 106310</strain>
    </source>
</reference>
<feature type="transmembrane region" description="Helical" evidence="10">
    <location>
        <begin position="164"/>
        <end position="182"/>
    </location>
</feature>
<keyword evidence="8" id="KW-0902">Two-component regulatory system</keyword>
<comment type="catalytic activity">
    <reaction evidence="1">
        <text>ATP + protein L-histidine = ADP + protein N-phospho-L-histidine.</text>
        <dbReference type="EC" id="2.7.13.3"/>
    </reaction>
</comment>
<evidence type="ECO:0000313" key="14">
    <source>
        <dbReference type="Proteomes" id="UP001321543"/>
    </source>
</evidence>
<evidence type="ECO:0000256" key="7">
    <source>
        <dbReference type="ARBA" id="ARBA00022840"/>
    </source>
</evidence>
<organism evidence="13 14">
    <name type="scientific">Microbacterium suwonense</name>
    <dbReference type="NCBI Taxonomy" id="683047"/>
    <lineage>
        <taxon>Bacteria</taxon>
        <taxon>Bacillati</taxon>
        <taxon>Actinomycetota</taxon>
        <taxon>Actinomycetes</taxon>
        <taxon>Micrococcales</taxon>
        <taxon>Microbacteriaceae</taxon>
        <taxon>Microbacterium</taxon>
    </lineage>
</organism>
<dbReference type="Gene3D" id="1.20.5.1930">
    <property type="match status" value="1"/>
</dbReference>
<keyword evidence="14" id="KW-1185">Reference proteome</keyword>
<dbReference type="EC" id="2.7.13.3" evidence="2"/>
<feature type="domain" description="Signal transduction histidine kinase subgroup 3 dimerisation and phosphoacceptor" evidence="11">
    <location>
        <begin position="213"/>
        <end position="276"/>
    </location>
</feature>
<dbReference type="EMBL" id="AP027728">
    <property type="protein sequence ID" value="BDZ40154.1"/>
    <property type="molecule type" value="Genomic_DNA"/>
</dbReference>
<keyword evidence="5" id="KW-0547">Nucleotide-binding</keyword>
<evidence type="ECO:0000256" key="8">
    <source>
        <dbReference type="ARBA" id="ARBA00023012"/>
    </source>
</evidence>
<proteinExistence type="predicted"/>
<dbReference type="Pfam" id="PF07730">
    <property type="entry name" value="HisKA_3"/>
    <property type="match status" value="1"/>
</dbReference>
<accession>A0ABN6X607</accession>
<keyword evidence="6" id="KW-0418">Kinase</keyword>
<feature type="transmembrane region" description="Helical" evidence="10">
    <location>
        <begin position="63"/>
        <end position="84"/>
    </location>
</feature>
<dbReference type="Proteomes" id="UP001321543">
    <property type="component" value="Chromosome"/>
</dbReference>
<name>A0ABN6X607_9MICO</name>
<dbReference type="PANTHER" id="PTHR24421:SF10">
    <property type="entry name" value="NITRATE_NITRITE SENSOR PROTEIN NARQ"/>
    <property type="match status" value="1"/>
</dbReference>
<evidence type="ECO:0000313" key="13">
    <source>
        <dbReference type="EMBL" id="BDZ40154.1"/>
    </source>
</evidence>
<dbReference type="RefSeq" id="WP_286300659.1">
    <property type="nucleotide sequence ID" value="NZ_AP027728.1"/>
</dbReference>
<evidence type="ECO:0000256" key="6">
    <source>
        <dbReference type="ARBA" id="ARBA00022777"/>
    </source>
</evidence>
<evidence type="ECO:0000259" key="12">
    <source>
        <dbReference type="Pfam" id="PF23539"/>
    </source>
</evidence>
<keyword evidence="4" id="KW-0808">Transferase</keyword>
<keyword evidence="10" id="KW-0812">Transmembrane</keyword>
<gene>
    <name evidence="13" type="ORF">GCM10025863_27680</name>
</gene>
<feature type="transmembrane region" description="Helical" evidence="10">
    <location>
        <begin position="91"/>
        <end position="111"/>
    </location>
</feature>
<dbReference type="InterPro" id="IPR050482">
    <property type="entry name" value="Sensor_HK_TwoCompSys"/>
</dbReference>
<feature type="transmembrane region" description="Helical" evidence="10">
    <location>
        <begin position="36"/>
        <end position="57"/>
    </location>
</feature>
<keyword evidence="10" id="KW-0472">Membrane</keyword>
<evidence type="ECO:0000256" key="4">
    <source>
        <dbReference type="ARBA" id="ARBA00022679"/>
    </source>
</evidence>
<evidence type="ECO:0000256" key="2">
    <source>
        <dbReference type="ARBA" id="ARBA00012438"/>
    </source>
</evidence>
<dbReference type="Pfam" id="PF23539">
    <property type="entry name" value="DUF7134"/>
    <property type="match status" value="1"/>
</dbReference>
<dbReference type="PANTHER" id="PTHR24421">
    <property type="entry name" value="NITRATE/NITRITE SENSOR PROTEIN NARX-RELATED"/>
    <property type="match status" value="1"/>
</dbReference>
<dbReference type="InterPro" id="IPR055558">
    <property type="entry name" value="DUF7134"/>
</dbReference>
<evidence type="ECO:0000256" key="10">
    <source>
        <dbReference type="SAM" id="Phobius"/>
    </source>
</evidence>
<dbReference type="InterPro" id="IPR011712">
    <property type="entry name" value="Sig_transdc_His_kin_sub3_dim/P"/>
</dbReference>
<keyword evidence="7" id="KW-0067">ATP-binding</keyword>
<protein>
    <recommendedName>
        <fullName evidence="2">histidine kinase</fullName>
        <ecNumber evidence="2">2.7.13.3</ecNumber>
    </recommendedName>
</protein>
<evidence type="ECO:0000256" key="1">
    <source>
        <dbReference type="ARBA" id="ARBA00000085"/>
    </source>
</evidence>
<keyword evidence="10" id="KW-1133">Transmembrane helix</keyword>
<feature type="transmembrane region" description="Helical" evidence="10">
    <location>
        <begin position="131"/>
        <end position="152"/>
    </location>
</feature>
<evidence type="ECO:0000256" key="5">
    <source>
        <dbReference type="ARBA" id="ARBA00022741"/>
    </source>
</evidence>
<evidence type="ECO:0000259" key="11">
    <source>
        <dbReference type="Pfam" id="PF07730"/>
    </source>
</evidence>